<comment type="caution">
    <text evidence="1">The sequence shown here is derived from an EMBL/GenBank/DDBJ whole genome shotgun (WGS) entry which is preliminary data.</text>
</comment>
<gene>
    <name evidence="1" type="ORF">AMECASPLE_022771</name>
</gene>
<evidence type="ECO:0000313" key="2">
    <source>
        <dbReference type="Proteomes" id="UP001469553"/>
    </source>
</evidence>
<sequence length="131" mass="14381">MAQSQRTLWFDRLHSEKPTTIYNLMSHNVRSGAITALRSSSGPCEKTKDGLVRTLASVTTTWIRVKCVALAKSALEPGEMRKISSSQPTNDRMQVKFGTSWILRYNSVRVHGGDKSGYGTEQGGSCGAETE</sequence>
<evidence type="ECO:0000313" key="1">
    <source>
        <dbReference type="EMBL" id="MEQ2304019.1"/>
    </source>
</evidence>
<dbReference type="Proteomes" id="UP001469553">
    <property type="component" value="Unassembled WGS sequence"/>
</dbReference>
<name>A0ABV0ZCS0_9TELE</name>
<accession>A0ABV0ZCS0</accession>
<protein>
    <submittedName>
        <fullName evidence="1">Uncharacterized protein</fullName>
    </submittedName>
</protein>
<keyword evidence="2" id="KW-1185">Reference proteome</keyword>
<reference evidence="1 2" key="1">
    <citation type="submission" date="2021-06" db="EMBL/GenBank/DDBJ databases">
        <authorList>
            <person name="Palmer J.M."/>
        </authorList>
    </citation>
    <scope>NUCLEOTIDE SEQUENCE [LARGE SCALE GENOMIC DNA]</scope>
    <source>
        <strain evidence="1 2">AS_MEX2019</strain>
        <tissue evidence="1">Muscle</tissue>
    </source>
</reference>
<organism evidence="1 2">
    <name type="scientific">Ameca splendens</name>
    <dbReference type="NCBI Taxonomy" id="208324"/>
    <lineage>
        <taxon>Eukaryota</taxon>
        <taxon>Metazoa</taxon>
        <taxon>Chordata</taxon>
        <taxon>Craniata</taxon>
        <taxon>Vertebrata</taxon>
        <taxon>Euteleostomi</taxon>
        <taxon>Actinopterygii</taxon>
        <taxon>Neopterygii</taxon>
        <taxon>Teleostei</taxon>
        <taxon>Neoteleostei</taxon>
        <taxon>Acanthomorphata</taxon>
        <taxon>Ovalentaria</taxon>
        <taxon>Atherinomorphae</taxon>
        <taxon>Cyprinodontiformes</taxon>
        <taxon>Goodeidae</taxon>
        <taxon>Ameca</taxon>
    </lineage>
</organism>
<proteinExistence type="predicted"/>
<dbReference type="EMBL" id="JAHRIP010058480">
    <property type="protein sequence ID" value="MEQ2304019.1"/>
    <property type="molecule type" value="Genomic_DNA"/>
</dbReference>